<protein>
    <submittedName>
        <fullName evidence="1">Uncharacterized protein</fullName>
    </submittedName>
</protein>
<name>A0A645JT75_9ZZZZ</name>
<dbReference type="AlphaFoldDB" id="A0A645JT75"/>
<accession>A0A645JT75</accession>
<evidence type="ECO:0000313" key="1">
    <source>
        <dbReference type="EMBL" id="MPN62523.1"/>
    </source>
</evidence>
<comment type="caution">
    <text evidence="1">The sequence shown here is derived from an EMBL/GenBank/DDBJ whole genome shotgun (WGS) entry which is preliminary data.</text>
</comment>
<proteinExistence type="predicted"/>
<dbReference type="EMBL" id="VSSQ01140643">
    <property type="protein sequence ID" value="MPN62523.1"/>
    <property type="molecule type" value="Genomic_DNA"/>
</dbReference>
<organism evidence="1">
    <name type="scientific">bioreactor metagenome</name>
    <dbReference type="NCBI Taxonomy" id="1076179"/>
    <lineage>
        <taxon>unclassified sequences</taxon>
        <taxon>metagenomes</taxon>
        <taxon>ecological metagenomes</taxon>
    </lineage>
</organism>
<sequence>MALHDGRVSQHGGLEFVKHMGRGSVQQHLDKHRHAHAQLLRVQPRFVAQDVTIARKPGHTGLYGCGRQRHLLCQAQIGDAPIGLQNCQYFSINPVDIHF</sequence>
<gene>
    <name evidence="1" type="ORF">SDC9_210272</name>
</gene>
<reference evidence="1" key="1">
    <citation type="submission" date="2019-08" db="EMBL/GenBank/DDBJ databases">
        <authorList>
            <person name="Kucharzyk K."/>
            <person name="Murdoch R.W."/>
            <person name="Higgins S."/>
            <person name="Loffler F."/>
        </authorList>
    </citation>
    <scope>NUCLEOTIDE SEQUENCE</scope>
</reference>